<accession>D2EFT5</accession>
<feature type="domain" description="OBG-type G" evidence="2">
    <location>
        <begin position="1"/>
        <end position="257"/>
    </location>
</feature>
<dbReference type="AlphaFoldDB" id="D2EFT5"/>
<dbReference type="InterPro" id="IPR012676">
    <property type="entry name" value="TGS-like"/>
</dbReference>
<protein>
    <submittedName>
        <fullName evidence="3">GTP-binding protein HSR1-related protein</fullName>
    </submittedName>
</protein>
<dbReference type="Gene3D" id="3.10.20.30">
    <property type="match status" value="1"/>
</dbReference>
<organism evidence="3 4">
    <name type="scientific">Candidatus Parvarchaeum acidiphilum ARMAN-4</name>
    <dbReference type="NCBI Taxonomy" id="662760"/>
    <lineage>
        <taxon>Archaea</taxon>
        <taxon>Candidatus Parvarchaeota</taxon>
        <taxon>Candidatus Parvarchaeum</taxon>
    </lineage>
</organism>
<dbReference type="GO" id="GO:0005525">
    <property type="term" value="F:GTP binding"/>
    <property type="evidence" value="ECO:0007669"/>
    <property type="project" value="InterPro"/>
</dbReference>
<sequence>MKIGIIGRTNVGKSTLFKALTLEEVEIEDRPFTTIEPNKGVGYVNVICPEKDFNVKCTPHNAPCIDGIRFVPINIIDVAGLVEGASEGKGLGNKFLNDIMQADAIIEVIDISGNTDSSGNKTKDFDPAIDVEMVDNEIKRWIASIISRSRYLGKEDISDVIFKNVSGINIKYSTVKEVVKELAIKEINDETSIKMASLMMKKDKPMLILCNKMDAVPDLDKRIEKLKEKFDYEFMACSAAAELTIKEAEKNGFVHFKDGKLERTKELSGEQEKAINIIDNIIKKYGSTGVKEALNHLVFELKGYKVVFPVEDEKKLTDGFGRVLPDAYLVERDATPRDVAAMIHTDVAKNYKGAIDCKTGLKIKNDSPVKNNQVIKILV</sequence>
<evidence type="ECO:0000259" key="2">
    <source>
        <dbReference type="PROSITE" id="PS51710"/>
    </source>
</evidence>
<dbReference type="InterPro" id="IPR012675">
    <property type="entry name" value="Beta-grasp_dom_sf"/>
</dbReference>
<evidence type="ECO:0000256" key="1">
    <source>
        <dbReference type="ARBA" id="ARBA00022741"/>
    </source>
</evidence>
<evidence type="ECO:0000313" key="4">
    <source>
        <dbReference type="Proteomes" id="UP000009375"/>
    </source>
</evidence>
<evidence type="ECO:0000313" key="3">
    <source>
        <dbReference type="EMBL" id="EEZ92778.1"/>
    </source>
</evidence>
<dbReference type="NCBIfam" id="NF007171">
    <property type="entry name" value="PRK09602.1"/>
    <property type="match status" value="1"/>
</dbReference>
<proteinExistence type="predicted"/>
<dbReference type="InterPro" id="IPR027417">
    <property type="entry name" value="P-loop_NTPase"/>
</dbReference>
<dbReference type="Gene3D" id="3.40.50.300">
    <property type="entry name" value="P-loop containing nucleotide triphosphate hydrolases"/>
    <property type="match status" value="1"/>
</dbReference>
<name>D2EFT5_PARA4</name>
<dbReference type="PROSITE" id="PS51710">
    <property type="entry name" value="G_OBG"/>
    <property type="match status" value="1"/>
</dbReference>
<dbReference type="GO" id="GO:0016887">
    <property type="term" value="F:ATP hydrolysis activity"/>
    <property type="evidence" value="ECO:0007669"/>
    <property type="project" value="TreeGrafter"/>
</dbReference>
<dbReference type="Proteomes" id="UP000009375">
    <property type="component" value="Unassembled WGS sequence"/>
</dbReference>
<keyword evidence="1" id="KW-0547">Nucleotide-binding</keyword>
<dbReference type="Pfam" id="PF08438">
    <property type="entry name" value="YGR210-like_G4"/>
    <property type="match status" value="1"/>
</dbReference>
<dbReference type="PRINTS" id="PR00326">
    <property type="entry name" value="GTP1OBG"/>
</dbReference>
<dbReference type="Pfam" id="PF01926">
    <property type="entry name" value="MMR_HSR1"/>
    <property type="match status" value="1"/>
</dbReference>
<dbReference type="Gene3D" id="1.10.8.470">
    <property type="match status" value="1"/>
</dbReference>
<dbReference type="InterPro" id="IPR004095">
    <property type="entry name" value="TGS"/>
</dbReference>
<dbReference type="SUPFAM" id="SSF52540">
    <property type="entry name" value="P-loop containing nucleoside triphosphate hydrolases"/>
    <property type="match status" value="1"/>
</dbReference>
<dbReference type="GO" id="GO:0005737">
    <property type="term" value="C:cytoplasm"/>
    <property type="evidence" value="ECO:0007669"/>
    <property type="project" value="TreeGrafter"/>
</dbReference>
<gene>
    <name evidence="3" type="ORF">BJBARM4_0610</name>
</gene>
<reference evidence="3 4" key="1">
    <citation type="journal article" date="2010" name="Proc. Natl. Acad. Sci. U.S.A.">
        <title>Enigmatic, ultrasmall, uncultivated Archaea.</title>
        <authorList>
            <person name="Baker B.J."/>
            <person name="Comolli L.R."/>
            <person name="Dick G.J."/>
            <person name="Hauser L.J."/>
            <person name="Hyatt D."/>
            <person name="Dill B.D."/>
            <person name="Land M.L."/>
            <person name="Verberkmoes N.C."/>
            <person name="Hettich R.L."/>
            <person name="Banfield J.F."/>
        </authorList>
    </citation>
    <scope>NUCLEOTIDE SEQUENCE [LARGE SCALE GENOMIC DNA]</scope>
</reference>
<dbReference type="SUPFAM" id="SSF81271">
    <property type="entry name" value="TGS-like"/>
    <property type="match status" value="1"/>
</dbReference>
<dbReference type="PANTHER" id="PTHR23305:SF1">
    <property type="entry name" value="OBG-TYPE G DOMAIN-CONTAINING PROTEIN"/>
    <property type="match status" value="1"/>
</dbReference>
<dbReference type="PANTHER" id="PTHR23305">
    <property type="entry name" value="OBG GTPASE FAMILY"/>
    <property type="match status" value="1"/>
</dbReference>
<dbReference type="EMBL" id="GG730049">
    <property type="protein sequence ID" value="EEZ92778.1"/>
    <property type="molecule type" value="Genomic_DNA"/>
</dbReference>
<dbReference type="Pfam" id="PF02824">
    <property type="entry name" value="TGS"/>
    <property type="match status" value="1"/>
</dbReference>
<dbReference type="InterPro" id="IPR013646">
    <property type="entry name" value="YGR210-like_G4"/>
</dbReference>
<dbReference type="InterPro" id="IPR006073">
    <property type="entry name" value="GTP-bd"/>
</dbReference>
<dbReference type="InterPro" id="IPR031167">
    <property type="entry name" value="G_OBG"/>
</dbReference>